<dbReference type="CDD" id="cd06225">
    <property type="entry name" value="HAMP"/>
    <property type="match status" value="1"/>
</dbReference>
<dbReference type="InterPro" id="IPR003660">
    <property type="entry name" value="HAMP_dom"/>
</dbReference>
<dbReference type="Pfam" id="PF01590">
    <property type="entry name" value="GAF"/>
    <property type="match status" value="2"/>
</dbReference>
<evidence type="ECO:0000259" key="11">
    <source>
        <dbReference type="PROSITE" id="PS50046"/>
    </source>
</evidence>
<keyword evidence="4 10" id="KW-0812">Transmembrane</keyword>
<evidence type="ECO:0000259" key="13">
    <source>
        <dbReference type="PROSITE" id="PS50885"/>
    </source>
</evidence>
<evidence type="ECO:0000256" key="6">
    <source>
        <dbReference type="ARBA" id="ARBA00023136"/>
    </source>
</evidence>
<evidence type="ECO:0000256" key="5">
    <source>
        <dbReference type="ARBA" id="ARBA00022989"/>
    </source>
</evidence>
<keyword evidence="3" id="KW-0145">Chemotaxis</keyword>
<comment type="subcellular location">
    <subcellularLocation>
        <location evidence="1">Cell membrane</location>
        <topology evidence="1">Multi-pass membrane protein</topology>
    </subcellularLocation>
</comment>
<dbReference type="PROSITE" id="PS50885">
    <property type="entry name" value="HAMP"/>
    <property type="match status" value="2"/>
</dbReference>
<keyword evidence="15" id="KW-1185">Reference proteome</keyword>
<evidence type="ECO:0000256" key="2">
    <source>
        <dbReference type="ARBA" id="ARBA00022475"/>
    </source>
</evidence>
<feature type="domain" description="Phytochrome chromophore attachment site" evidence="11">
    <location>
        <begin position="421"/>
        <end position="557"/>
    </location>
</feature>
<feature type="domain" description="Phytochrome chromophore attachment site" evidence="11">
    <location>
        <begin position="586"/>
        <end position="721"/>
    </location>
</feature>
<proteinExistence type="inferred from homology"/>
<dbReference type="RefSeq" id="WP_169267544.1">
    <property type="nucleotide sequence ID" value="NZ_QMEC01000128.1"/>
</dbReference>
<dbReference type="SMART" id="SM00065">
    <property type="entry name" value="GAF"/>
    <property type="match status" value="2"/>
</dbReference>
<dbReference type="InterPro" id="IPR029016">
    <property type="entry name" value="GAF-like_dom_sf"/>
</dbReference>
<comment type="caution">
    <text evidence="14">The sequence shown here is derived from an EMBL/GenBank/DDBJ whole genome shotgun (WGS) entry which is preliminary data.</text>
</comment>
<dbReference type="PANTHER" id="PTHR32089">
    <property type="entry name" value="METHYL-ACCEPTING CHEMOTAXIS PROTEIN MCPB"/>
    <property type="match status" value="1"/>
</dbReference>
<dbReference type="SUPFAM" id="SSF58104">
    <property type="entry name" value="Methyl-accepting chemotaxis protein (MCP) signaling domain"/>
    <property type="match status" value="1"/>
</dbReference>
<dbReference type="Gene3D" id="6.10.340.10">
    <property type="match status" value="1"/>
</dbReference>
<dbReference type="SUPFAM" id="SSF55781">
    <property type="entry name" value="GAF domain-like"/>
    <property type="match status" value="2"/>
</dbReference>
<feature type="domain" description="Methyl-accepting transducer" evidence="12">
    <location>
        <begin position="810"/>
        <end position="1052"/>
    </location>
</feature>
<feature type="transmembrane region" description="Helical" evidence="10">
    <location>
        <begin position="322"/>
        <end position="344"/>
    </location>
</feature>
<evidence type="ECO:0000259" key="12">
    <source>
        <dbReference type="PROSITE" id="PS50111"/>
    </source>
</evidence>
<keyword evidence="7 9" id="KW-0807">Transducer</keyword>
<evidence type="ECO:0000313" key="14">
    <source>
        <dbReference type="EMBL" id="NMF65979.1"/>
    </source>
</evidence>
<dbReference type="Pfam" id="PF00672">
    <property type="entry name" value="HAMP"/>
    <property type="match status" value="1"/>
</dbReference>
<dbReference type="Proteomes" id="UP000762253">
    <property type="component" value="Unassembled WGS sequence"/>
</dbReference>
<dbReference type="InterPro" id="IPR033479">
    <property type="entry name" value="dCache_1"/>
</dbReference>
<reference evidence="14 15" key="1">
    <citation type="submission" date="2018-06" db="EMBL/GenBank/DDBJ databases">
        <title>Comparative genomics of Brasilonema spp. strains.</title>
        <authorList>
            <person name="Alvarenga D.O."/>
            <person name="Fiore M.F."/>
            <person name="Varani A.M."/>
        </authorList>
    </citation>
    <scope>NUCLEOTIDE SEQUENCE [LARGE SCALE GENOMIC DNA]</scope>
    <source>
        <strain evidence="14 15">UFV-OR1</strain>
    </source>
</reference>
<dbReference type="Pfam" id="PF00015">
    <property type="entry name" value="MCPsignal"/>
    <property type="match status" value="1"/>
</dbReference>
<dbReference type="Gene3D" id="3.30.450.20">
    <property type="entry name" value="PAS domain"/>
    <property type="match status" value="1"/>
</dbReference>
<evidence type="ECO:0000256" key="9">
    <source>
        <dbReference type="PROSITE-ProRule" id="PRU00284"/>
    </source>
</evidence>
<dbReference type="SMART" id="SM00304">
    <property type="entry name" value="HAMP"/>
    <property type="match status" value="2"/>
</dbReference>
<gene>
    <name evidence="14" type="ORF">DP115_25825</name>
</gene>
<dbReference type="SUPFAM" id="SSF158472">
    <property type="entry name" value="HAMP domain-like"/>
    <property type="match status" value="1"/>
</dbReference>
<dbReference type="PROSITE" id="PS50111">
    <property type="entry name" value="CHEMOTAXIS_TRANSDUC_2"/>
    <property type="match status" value="1"/>
</dbReference>
<evidence type="ECO:0000256" key="4">
    <source>
        <dbReference type="ARBA" id="ARBA00022692"/>
    </source>
</evidence>
<evidence type="ECO:0000256" key="3">
    <source>
        <dbReference type="ARBA" id="ARBA00022500"/>
    </source>
</evidence>
<evidence type="ECO:0000256" key="10">
    <source>
        <dbReference type="SAM" id="Phobius"/>
    </source>
</evidence>
<dbReference type="PANTHER" id="PTHR32089:SF114">
    <property type="entry name" value="METHYL-ACCEPTING CHEMOTAXIS PROTEIN MCPB"/>
    <property type="match status" value="1"/>
</dbReference>
<protein>
    <submittedName>
        <fullName evidence="14">Chemotaxis protein</fullName>
    </submittedName>
</protein>
<dbReference type="InterPro" id="IPR016132">
    <property type="entry name" value="Phyto_chromo_attachment"/>
</dbReference>
<feature type="domain" description="HAMP" evidence="13">
    <location>
        <begin position="345"/>
        <end position="397"/>
    </location>
</feature>
<dbReference type="InterPro" id="IPR003018">
    <property type="entry name" value="GAF"/>
</dbReference>
<accession>A0ABX1MGU6</accession>
<evidence type="ECO:0000256" key="1">
    <source>
        <dbReference type="ARBA" id="ARBA00004651"/>
    </source>
</evidence>
<comment type="similarity">
    <text evidence="8">Belongs to the methyl-accepting chemotaxis (MCP) protein family.</text>
</comment>
<dbReference type="Pfam" id="PF02743">
    <property type="entry name" value="dCache_1"/>
    <property type="match status" value="1"/>
</dbReference>
<feature type="transmembrane region" description="Helical" evidence="10">
    <location>
        <begin position="40"/>
        <end position="63"/>
    </location>
</feature>
<dbReference type="Gene3D" id="3.30.450.40">
    <property type="match status" value="2"/>
</dbReference>
<keyword evidence="5 10" id="KW-1133">Transmembrane helix</keyword>
<keyword evidence="6 10" id="KW-0472">Membrane</keyword>
<keyword evidence="2" id="KW-1003">Cell membrane</keyword>
<dbReference type="PROSITE" id="PS50046">
    <property type="entry name" value="PHYTOCHROME_2"/>
    <property type="match status" value="2"/>
</dbReference>
<evidence type="ECO:0000256" key="7">
    <source>
        <dbReference type="ARBA" id="ARBA00023224"/>
    </source>
</evidence>
<dbReference type="EMBL" id="QMEC01000128">
    <property type="protein sequence ID" value="NMF65979.1"/>
    <property type="molecule type" value="Genomic_DNA"/>
</dbReference>
<evidence type="ECO:0000256" key="8">
    <source>
        <dbReference type="ARBA" id="ARBA00029447"/>
    </source>
</evidence>
<dbReference type="SMART" id="SM00283">
    <property type="entry name" value="MA"/>
    <property type="match status" value="1"/>
</dbReference>
<dbReference type="Gene3D" id="1.10.287.950">
    <property type="entry name" value="Methyl-accepting chemotaxis protein"/>
    <property type="match status" value="1"/>
</dbReference>
<name>A0ABX1MGU6_9CYAN</name>
<feature type="domain" description="HAMP" evidence="13">
    <location>
        <begin position="772"/>
        <end position="805"/>
    </location>
</feature>
<evidence type="ECO:0000313" key="15">
    <source>
        <dbReference type="Proteomes" id="UP000762253"/>
    </source>
</evidence>
<organism evidence="14 15">
    <name type="scientific">Brasilonema octagenarum UFV-OR1</name>
    <dbReference type="NCBI Taxonomy" id="417115"/>
    <lineage>
        <taxon>Bacteria</taxon>
        <taxon>Bacillati</taxon>
        <taxon>Cyanobacteriota</taxon>
        <taxon>Cyanophyceae</taxon>
        <taxon>Nostocales</taxon>
        <taxon>Scytonemataceae</taxon>
        <taxon>Brasilonema</taxon>
        <taxon>Octagenarum group</taxon>
    </lineage>
</organism>
<sequence length="1089" mass="121774">MVKHNFFQQQFQLNTEKTQQLFDEKLIISWLRQISLRTKIIAFTFLIGALPFLGIGAVTYYFLNESTTKEITKNKQDKARLLENNLSHFMMRRYGDIEILSKLTFLQNRNLRRVISREQMQARLSNYLNIENSYESIAIFDIDGNLVADSAGQLIPSQKNEGYFKTVLKNNKPYISQPTATKSVETYKDNYRIYIAAPVKDKDTAETIYVVRTIIPVKALAKEVLIPQVSQDDYQLVDASGQIFFSQTKSQTNFYPKEEIPNLKQLYTEKKIKTQIFFDKKNNVEKLVTNAPLQKVEGLPDLNWTLILSQDTATAFATERQLLLTLAGTLLMALLVGAIAAGIANRLIKPIKAATMAVQKLSQGNLNTRVVIKGEDELATLVSQINYMADQVQDLLQKQTAEAEQLKLLTNILLLIRSSLNPEELFNITVTEARQALKADRVVIYQFNAKEGGQVIAESAAPGLPVAFEETFEDPCIHREIIQAYKQDRVTAQGNILQADFSPEHQKLMEKLQVKANLVTPILKDNQVLGFLIAYHCQKAHVWQPYEINFLRHLALQVGLTLEHVSLFEVTQTLKDLAIHLSKTHNSQDIYNLAVQGIRKALKVERALIYKIDENLHGSVIAESVVRGWSPTLGAEIYDPCLKDYVDKYRQGRIVAIDNIYQAQLNECYLKQLEPFAVKANLVAPILVGNNLLGLLIAHQCSQPRLWQQSEIDLFEQFARIVGLALERANFLKQAEEGRQAAQKASQLQRQQKETLEMQLLTLIEHLEGGYQGDLTVRAEVTDGEIGIVADFFNSLLESLQDIVIQVKLGATQVNAAIADNSSSTGELAVKALKQAQEISSVLDAVDQMRQSIKAVAKSAKQAAVVASTAYHAAEVGSTAIDLTVENSIELRKVIEGTHTKVNRLGESLQRISRVVALINEIAIQTNLLVINSGLVINTNVEAARGDREVQSFAIIVEKISLLAAQSSEASAEIEEIVANIQLETREVVKAMELGSTQVIKGTHLVQNTKHSLNHILEVCRHIDQLVQSISDATISQVETSKDVSILMQDIAKVSEITSNSFHQVCGSLQKTVEISQQLQESVRTFKVN</sequence>
<dbReference type="InterPro" id="IPR004089">
    <property type="entry name" value="MCPsignal_dom"/>
</dbReference>
<dbReference type="CDD" id="cd18773">
    <property type="entry name" value="PDC1_HK_sensor"/>
    <property type="match status" value="1"/>
</dbReference>